<keyword evidence="2" id="KW-1185">Reference proteome</keyword>
<dbReference type="EMBL" id="BMGS01000023">
    <property type="protein sequence ID" value="GGG62528.1"/>
    <property type="molecule type" value="Genomic_DNA"/>
</dbReference>
<gene>
    <name evidence="1" type="ORF">GCM10011378_43360</name>
</gene>
<name>A0ABQ1X7N6_9BACT</name>
<evidence type="ECO:0000313" key="2">
    <source>
        <dbReference type="Proteomes" id="UP000601361"/>
    </source>
</evidence>
<evidence type="ECO:0000313" key="1">
    <source>
        <dbReference type="EMBL" id="GGG62528.1"/>
    </source>
</evidence>
<dbReference type="Proteomes" id="UP000601361">
    <property type="component" value="Unassembled WGS sequence"/>
</dbReference>
<organism evidence="1 2">
    <name type="scientific">Hymenobacter glacieicola</name>
    <dbReference type="NCBI Taxonomy" id="1562124"/>
    <lineage>
        <taxon>Bacteria</taxon>
        <taxon>Pseudomonadati</taxon>
        <taxon>Bacteroidota</taxon>
        <taxon>Cytophagia</taxon>
        <taxon>Cytophagales</taxon>
        <taxon>Hymenobacteraceae</taxon>
        <taxon>Hymenobacter</taxon>
    </lineage>
</organism>
<protein>
    <submittedName>
        <fullName evidence="1">Uncharacterized protein</fullName>
    </submittedName>
</protein>
<comment type="caution">
    <text evidence="1">The sequence shown here is derived from an EMBL/GenBank/DDBJ whole genome shotgun (WGS) entry which is preliminary data.</text>
</comment>
<accession>A0ABQ1X7N6</accession>
<sequence length="76" mass="8561">MGMPVNQENIDHLRSWLTPERLKYINCSALDRAAGRPPGTLSRFAAAQAHVTLRYVGPEDYYPYLVLLGYQPPKTA</sequence>
<proteinExistence type="predicted"/>
<reference evidence="2" key="1">
    <citation type="journal article" date="2019" name="Int. J. Syst. Evol. Microbiol.">
        <title>The Global Catalogue of Microorganisms (GCM) 10K type strain sequencing project: providing services to taxonomists for standard genome sequencing and annotation.</title>
        <authorList>
            <consortium name="The Broad Institute Genomics Platform"/>
            <consortium name="The Broad Institute Genome Sequencing Center for Infectious Disease"/>
            <person name="Wu L."/>
            <person name="Ma J."/>
        </authorList>
    </citation>
    <scope>NUCLEOTIDE SEQUENCE [LARGE SCALE GENOMIC DNA]</scope>
    <source>
        <strain evidence="2">CGMCC 1.12990</strain>
    </source>
</reference>